<name>A0AA90UZ51_9BACT</name>
<sequence>MKEYKVGEKFKFQDMLLVVVETKKPTCTGCFFEGKIVETLRCASCERSDHKNVIFKKIEG</sequence>
<evidence type="ECO:0000313" key="1">
    <source>
        <dbReference type="EMBL" id="MQN83637.1"/>
    </source>
</evidence>
<gene>
    <name evidence="1" type="ORF">F7D74_06525</name>
</gene>
<dbReference type="RefSeq" id="WP_153118729.1">
    <property type="nucleotide sequence ID" value="NZ_CP134813.1"/>
</dbReference>
<organism evidence="1 2">
    <name type="scientific">Segatella copri</name>
    <dbReference type="NCBI Taxonomy" id="165179"/>
    <lineage>
        <taxon>Bacteria</taxon>
        <taxon>Pseudomonadati</taxon>
        <taxon>Bacteroidota</taxon>
        <taxon>Bacteroidia</taxon>
        <taxon>Bacteroidales</taxon>
        <taxon>Prevotellaceae</taxon>
        <taxon>Segatella</taxon>
    </lineage>
</organism>
<proteinExistence type="predicted"/>
<evidence type="ECO:0000313" key="2">
    <source>
        <dbReference type="Proteomes" id="UP000421408"/>
    </source>
</evidence>
<dbReference type="Proteomes" id="UP000421408">
    <property type="component" value="Unassembled WGS sequence"/>
</dbReference>
<dbReference type="EMBL" id="VZCC01000040">
    <property type="protein sequence ID" value="MQN83637.1"/>
    <property type="molecule type" value="Genomic_DNA"/>
</dbReference>
<accession>A0AA90UZ51</accession>
<reference evidence="2" key="1">
    <citation type="submission" date="2019-09" db="EMBL/GenBank/DDBJ databases">
        <title>Distinct polysaccharide growth profiles of human intestinal Prevotella copri isolates.</title>
        <authorList>
            <person name="Fehlner-Peach H."/>
            <person name="Magnabosco C."/>
            <person name="Raghavan V."/>
            <person name="Scher J.U."/>
            <person name="Tett A."/>
            <person name="Cox L.M."/>
            <person name="Gottsegen C."/>
            <person name="Watters A."/>
            <person name="Wiltshire- Gordon J.D."/>
            <person name="Segata N."/>
            <person name="Bonneau R."/>
            <person name="Littman D.R."/>
        </authorList>
    </citation>
    <scope>NUCLEOTIDE SEQUENCE [LARGE SCALE GENOMIC DNA]</scope>
    <source>
        <strain evidence="2">iAA108</strain>
    </source>
</reference>
<dbReference type="AlphaFoldDB" id="A0AA90UZ51"/>
<comment type="caution">
    <text evidence="1">The sequence shown here is derived from an EMBL/GenBank/DDBJ whole genome shotgun (WGS) entry which is preliminary data.</text>
</comment>
<protein>
    <submittedName>
        <fullName evidence="1">Uncharacterized protein</fullName>
    </submittedName>
</protein>